<feature type="transmembrane region" description="Helical" evidence="2">
    <location>
        <begin position="111"/>
        <end position="129"/>
    </location>
</feature>
<reference evidence="3" key="2">
    <citation type="submission" date="2020-09" db="EMBL/GenBank/DDBJ databases">
        <authorList>
            <person name="Sun Q."/>
            <person name="Zhou Y."/>
        </authorList>
    </citation>
    <scope>NUCLEOTIDE SEQUENCE</scope>
    <source>
        <strain evidence="3">CGMCC 1.15493</strain>
    </source>
</reference>
<sequence>MASLDFRDGLALAVFIGGWFAYNWLTDRSPWSRHGLSQAMNVQRRRWMQVMLNRDLRMIDTAIMAGLQQGTAFFASACIFAIGGCFALLGSSDRIAAIAADLPFHGRLDRGLVEVKLLGQVAIFAYAFFKFGWAYRLFNYCTILIGAIPMRSDAMLNPEAAQRAVARATRMNQLAAKNFNAGLRGVFFALAFLGWFIGAYFLIGTTLFVMAILAQRQFFSPARHTVADADEDPLPCLTPPPQTPLTESPS</sequence>
<keyword evidence="2" id="KW-1133">Transmembrane helix</keyword>
<evidence type="ECO:0000256" key="1">
    <source>
        <dbReference type="SAM" id="MobiDB-lite"/>
    </source>
</evidence>
<feature type="transmembrane region" description="Helical" evidence="2">
    <location>
        <begin position="186"/>
        <end position="214"/>
    </location>
</feature>
<dbReference type="EMBL" id="BMJJ01000015">
    <property type="protein sequence ID" value="GGD39202.1"/>
    <property type="molecule type" value="Genomic_DNA"/>
</dbReference>
<reference evidence="3" key="1">
    <citation type="journal article" date="2014" name="Int. J. Syst. Evol. Microbiol.">
        <title>Complete genome sequence of Corynebacterium casei LMG S-19264T (=DSM 44701T), isolated from a smear-ripened cheese.</title>
        <authorList>
            <consortium name="US DOE Joint Genome Institute (JGI-PGF)"/>
            <person name="Walter F."/>
            <person name="Albersmeier A."/>
            <person name="Kalinowski J."/>
            <person name="Ruckert C."/>
        </authorList>
    </citation>
    <scope>NUCLEOTIDE SEQUENCE</scope>
    <source>
        <strain evidence="3">CGMCC 1.15493</strain>
    </source>
</reference>
<protein>
    <submittedName>
        <fullName evidence="3">Membrane protein</fullName>
    </submittedName>
</protein>
<feature type="transmembrane region" description="Helical" evidence="2">
    <location>
        <begin position="72"/>
        <end position="90"/>
    </location>
</feature>
<comment type="caution">
    <text evidence="3">The sequence shown here is derived from an EMBL/GenBank/DDBJ whole genome shotgun (WGS) entry which is preliminary data.</text>
</comment>
<feature type="region of interest" description="Disordered" evidence="1">
    <location>
        <begin position="230"/>
        <end position="250"/>
    </location>
</feature>
<proteinExistence type="predicted"/>
<keyword evidence="2" id="KW-0472">Membrane</keyword>
<keyword evidence="2" id="KW-0812">Transmembrane</keyword>
<dbReference type="PANTHER" id="PTHR31881:SF6">
    <property type="entry name" value="OS09G0494600 PROTEIN"/>
    <property type="match status" value="1"/>
</dbReference>
<evidence type="ECO:0000256" key="2">
    <source>
        <dbReference type="SAM" id="Phobius"/>
    </source>
</evidence>
<accession>A0A917DIL3</accession>
<dbReference type="Proteomes" id="UP000613160">
    <property type="component" value="Unassembled WGS sequence"/>
</dbReference>
<dbReference type="PANTHER" id="PTHR31881">
    <property type="match status" value="1"/>
</dbReference>
<gene>
    <name evidence="3" type="ORF">GCM10011335_47460</name>
</gene>
<name>A0A917DIL3_9HYPH</name>
<evidence type="ECO:0000313" key="4">
    <source>
        <dbReference type="Proteomes" id="UP000613160"/>
    </source>
</evidence>
<evidence type="ECO:0000313" key="3">
    <source>
        <dbReference type="EMBL" id="GGD39202.1"/>
    </source>
</evidence>
<dbReference type="RefSeq" id="WP_188854932.1">
    <property type="nucleotide sequence ID" value="NZ_BMJJ01000015.1"/>
</dbReference>
<keyword evidence="4" id="KW-1185">Reference proteome</keyword>
<dbReference type="InterPro" id="IPR006747">
    <property type="entry name" value="DUF599"/>
</dbReference>
<feature type="transmembrane region" description="Helical" evidence="2">
    <location>
        <begin position="9"/>
        <end position="25"/>
    </location>
</feature>
<dbReference type="AlphaFoldDB" id="A0A917DIL3"/>
<dbReference type="Pfam" id="PF04654">
    <property type="entry name" value="DUF599"/>
    <property type="match status" value="1"/>
</dbReference>
<organism evidence="3 4">
    <name type="scientific">Aureimonas glaciei</name>
    <dbReference type="NCBI Taxonomy" id="1776957"/>
    <lineage>
        <taxon>Bacteria</taxon>
        <taxon>Pseudomonadati</taxon>
        <taxon>Pseudomonadota</taxon>
        <taxon>Alphaproteobacteria</taxon>
        <taxon>Hyphomicrobiales</taxon>
        <taxon>Aurantimonadaceae</taxon>
        <taxon>Aureimonas</taxon>
    </lineage>
</organism>